<dbReference type="Proteomes" id="UP000225706">
    <property type="component" value="Unassembled WGS sequence"/>
</dbReference>
<sequence length="659" mass="72735">MAKSGCPKSDGFSWKTGYIYQDLEDDKSLTANSPSFHLNASVLSLGDVSQSFCFKTNRTDSVDNSRFSWPYGQYCIYKKGSSCPGSLKEGRVLWDDENGQNGINLNFKTGTVPAGTYNADTEIKFCCQDVGSYSEPIELPIDKPFYLIAFNSKNCQEVLKTTHTLEYILYDTENDRNHNQAVYPYPFGSDGGDPYIYYCYYQACRWTLKALNGSFSSPNYPSPYKEKALCEWHITVPWNYIISLTFVDFRLETSDMCLYQSCDCDFVEVHDNFPNGTSELTGKYCMGVAYPPSDIRSKTNNVTVTFSSDGTIQDVGFKAEYSAVQLTAPTSLRSTTDTKQKTTPTDYTSVDPPTVPITGATSRGTTNGNDKSTTAGNTAPTTSLGSSSSSSSSNITTGTTTRPVKESSTERTTTHSNGHPTSQKASSLTMNPNGTFTPPFTNVPATTMLITSEMPPRTRPRKTVQSSSTSGVTTGELFPPTEPRSKGGPDTSSRASRGNIFIITALIASLVVLAVIATVAIVCLCRKWRFKRAEKARNTFTVSFIAGEKMAEDDTNMYSNSGENEGGGERYSTVTLTKKEQFNILYDSRAFMDSYDQFEDDDEIKESENPLYCSSIETGQDENENILYESMDNVIQSVEEAESINPMYEGLVLLCQFLT</sequence>
<dbReference type="PANTHER" id="PTHR19324">
    <property type="entry name" value="PERFORIN-LIKE PROTEIN 1"/>
    <property type="match status" value="1"/>
</dbReference>
<proteinExistence type="predicted"/>
<feature type="compositionally biased region" description="Basic and acidic residues" evidence="3">
    <location>
        <begin position="403"/>
        <end position="413"/>
    </location>
</feature>
<feature type="compositionally biased region" description="Low complexity" evidence="3">
    <location>
        <begin position="381"/>
        <end position="401"/>
    </location>
</feature>
<feature type="region of interest" description="Disordered" evidence="3">
    <location>
        <begin position="332"/>
        <end position="494"/>
    </location>
</feature>
<evidence type="ECO:0000256" key="1">
    <source>
        <dbReference type="ARBA" id="ARBA00023157"/>
    </source>
</evidence>
<keyword evidence="7" id="KW-1185">Reference proteome</keyword>
<comment type="caution">
    <text evidence="2">Lacks conserved residue(s) required for the propagation of feature annotation.</text>
</comment>
<comment type="caution">
    <text evidence="6">The sequence shown here is derived from an EMBL/GenBank/DDBJ whole genome shotgun (WGS) entry which is preliminary data.</text>
</comment>
<dbReference type="InterPro" id="IPR000859">
    <property type="entry name" value="CUB_dom"/>
</dbReference>
<dbReference type="EMBL" id="LSMT01000223">
    <property type="protein sequence ID" value="PFX22966.1"/>
    <property type="molecule type" value="Genomic_DNA"/>
</dbReference>
<feature type="transmembrane region" description="Helical" evidence="4">
    <location>
        <begin position="500"/>
        <end position="525"/>
    </location>
</feature>
<feature type="compositionally biased region" description="Polar residues" evidence="3">
    <location>
        <begin position="359"/>
        <end position="380"/>
    </location>
</feature>
<evidence type="ECO:0000259" key="5">
    <source>
        <dbReference type="PROSITE" id="PS01180"/>
    </source>
</evidence>
<dbReference type="FunFam" id="2.60.120.290:FF:000013">
    <property type="entry name" value="Membrane frizzled-related protein"/>
    <property type="match status" value="1"/>
</dbReference>
<dbReference type="SMART" id="SM00042">
    <property type="entry name" value="CUB"/>
    <property type="match status" value="1"/>
</dbReference>
<evidence type="ECO:0000256" key="3">
    <source>
        <dbReference type="SAM" id="MobiDB-lite"/>
    </source>
</evidence>
<feature type="domain" description="CUB" evidence="5">
    <location>
        <begin position="204"/>
        <end position="324"/>
    </location>
</feature>
<dbReference type="InterPro" id="IPR035914">
    <property type="entry name" value="Sperma_CUB_dom_sf"/>
</dbReference>
<name>A0A2B4S0M4_STYPI</name>
<dbReference type="Pfam" id="PF00431">
    <property type="entry name" value="CUB"/>
    <property type="match status" value="1"/>
</dbReference>
<accession>A0A2B4S0M4</accession>
<dbReference type="Gene3D" id="2.60.120.290">
    <property type="entry name" value="Spermadhesin, CUB domain"/>
    <property type="match status" value="1"/>
</dbReference>
<feature type="compositionally biased region" description="Low complexity" evidence="3">
    <location>
        <begin position="463"/>
        <end position="475"/>
    </location>
</feature>
<dbReference type="CDD" id="cd00041">
    <property type="entry name" value="CUB"/>
    <property type="match status" value="1"/>
</dbReference>
<keyword evidence="4" id="KW-0812">Transmembrane</keyword>
<evidence type="ECO:0000313" key="6">
    <source>
        <dbReference type="EMBL" id="PFX22966.1"/>
    </source>
</evidence>
<keyword evidence="4" id="KW-1133">Transmembrane helix</keyword>
<dbReference type="PANTHER" id="PTHR19324:SF33">
    <property type="entry name" value="MUCIN-5AC"/>
    <property type="match status" value="1"/>
</dbReference>
<gene>
    <name evidence="6" type="ORF">AWC38_SpisGene12510</name>
</gene>
<feature type="compositionally biased region" description="Polar residues" evidence="3">
    <location>
        <begin position="414"/>
        <end position="450"/>
    </location>
</feature>
<keyword evidence="1" id="KW-1015">Disulfide bond</keyword>
<organism evidence="6 7">
    <name type="scientific">Stylophora pistillata</name>
    <name type="common">Smooth cauliflower coral</name>
    <dbReference type="NCBI Taxonomy" id="50429"/>
    <lineage>
        <taxon>Eukaryota</taxon>
        <taxon>Metazoa</taxon>
        <taxon>Cnidaria</taxon>
        <taxon>Anthozoa</taxon>
        <taxon>Hexacorallia</taxon>
        <taxon>Scleractinia</taxon>
        <taxon>Astrocoeniina</taxon>
        <taxon>Pocilloporidae</taxon>
        <taxon>Stylophora</taxon>
    </lineage>
</organism>
<dbReference type="AlphaFoldDB" id="A0A2B4S0M4"/>
<dbReference type="OrthoDB" id="5986870at2759"/>
<dbReference type="STRING" id="50429.A0A2B4S0M4"/>
<reference evidence="7" key="1">
    <citation type="journal article" date="2017" name="bioRxiv">
        <title>Comparative analysis of the genomes of Stylophora pistillata and Acropora digitifera provides evidence for extensive differences between species of corals.</title>
        <authorList>
            <person name="Voolstra C.R."/>
            <person name="Li Y."/>
            <person name="Liew Y.J."/>
            <person name="Baumgarten S."/>
            <person name="Zoccola D."/>
            <person name="Flot J.-F."/>
            <person name="Tambutte S."/>
            <person name="Allemand D."/>
            <person name="Aranda M."/>
        </authorList>
    </citation>
    <scope>NUCLEOTIDE SEQUENCE [LARGE SCALE GENOMIC DNA]</scope>
</reference>
<dbReference type="SUPFAM" id="SSF49854">
    <property type="entry name" value="Spermadhesin, CUB domain"/>
    <property type="match status" value="1"/>
</dbReference>
<evidence type="ECO:0000256" key="4">
    <source>
        <dbReference type="SAM" id="Phobius"/>
    </source>
</evidence>
<dbReference type="InterPro" id="IPR031569">
    <property type="entry name" value="ApeC"/>
</dbReference>
<dbReference type="Pfam" id="PF16977">
    <property type="entry name" value="ApeC"/>
    <property type="match status" value="1"/>
</dbReference>
<evidence type="ECO:0000313" key="7">
    <source>
        <dbReference type="Proteomes" id="UP000225706"/>
    </source>
</evidence>
<protein>
    <submittedName>
        <fullName evidence="6">Bone morphogenetic protein 1-like</fullName>
    </submittedName>
</protein>
<feature type="compositionally biased region" description="Low complexity" evidence="3">
    <location>
        <begin position="335"/>
        <end position="348"/>
    </location>
</feature>
<evidence type="ECO:0000256" key="2">
    <source>
        <dbReference type="PROSITE-ProRule" id="PRU00059"/>
    </source>
</evidence>
<keyword evidence="4" id="KW-0472">Membrane</keyword>
<dbReference type="PROSITE" id="PS01180">
    <property type="entry name" value="CUB"/>
    <property type="match status" value="1"/>
</dbReference>